<organism evidence="1 2">
    <name type="scientific">Coregonus suidteri</name>
    <dbReference type="NCBI Taxonomy" id="861788"/>
    <lineage>
        <taxon>Eukaryota</taxon>
        <taxon>Metazoa</taxon>
        <taxon>Chordata</taxon>
        <taxon>Craniata</taxon>
        <taxon>Vertebrata</taxon>
        <taxon>Euteleostomi</taxon>
        <taxon>Actinopterygii</taxon>
        <taxon>Neopterygii</taxon>
        <taxon>Teleostei</taxon>
        <taxon>Protacanthopterygii</taxon>
        <taxon>Salmoniformes</taxon>
        <taxon>Salmonidae</taxon>
        <taxon>Coregoninae</taxon>
        <taxon>Coregonus</taxon>
    </lineage>
</organism>
<accession>A0AAN8M6L0</accession>
<dbReference type="EMBL" id="JAGTTL010000005">
    <property type="protein sequence ID" value="KAK6322508.1"/>
    <property type="molecule type" value="Genomic_DNA"/>
</dbReference>
<evidence type="ECO:0000313" key="2">
    <source>
        <dbReference type="Proteomes" id="UP001356427"/>
    </source>
</evidence>
<dbReference type="AlphaFoldDB" id="A0AAN8M6L0"/>
<dbReference type="Proteomes" id="UP001356427">
    <property type="component" value="Unassembled WGS sequence"/>
</dbReference>
<protein>
    <submittedName>
        <fullName evidence="1">Uncharacterized protein</fullName>
    </submittedName>
</protein>
<reference evidence="1 2" key="1">
    <citation type="submission" date="2021-04" db="EMBL/GenBank/DDBJ databases">
        <authorList>
            <person name="De Guttry C."/>
            <person name="Zahm M."/>
            <person name="Klopp C."/>
            <person name="Cabau C."/>
            <person name="Louis A."/>
            <person name="Berthelot C."/>
            <person name="Parey E."/>
            <person name="Roest Crollius H."/>
            <person name="Montfort J."/>
            <person name="Robinson-Rechavi M."/>
            <person name="Bucao C."/>
            <person name="Bouchez O."/>
            <person name="Gislard M."/>
            <person name="Lluch J."/>
            <person name="Milhes M."/>
            <person name="Lampietro C."/>
            <person name="Lopez Roques C."/>
            <person name="Donnadieu C."/>
            <person name="Braasch I."/>
            <person name="Desvignes T."/>
            <person name="Postlethwait J."/>
            <person name="Bobe J."/>
            <person name="Wedekind C."/>
            <person name="Guiguen Y."/>
        </authorList>
    </citation>
    <scope>NUCLEOTIDE SEQUENCE [LARGE SCALE GENOMIC DNA]</scope>
    <source>
        <strain evidence="1">Cs_M1</strain>
        <tissue evidence="1">Blood</tissue>
    </source>
</reference>
<name>A0AAN8M6L0_9TELE</name>
<comment type="caution">
    <text evidence="1">The sequence shown here is derived from an EMBL/GenBank/DDBJ whole genome shotgun (WGS) entry which is preliminary data.</text>
</comment>
<sequence>MMEATFSLGTFNAADIFWYPSPDLFLETILSRSSTDNSFVLMAFFQTCTVNCVTLYRQVCAFPNLHLRHLADALIQSDLQIGAITLYPVG</sequence>
<keyword evidence="2" id="KW-1185">Reference proteome</keyword>
<gene>
    <name evidence="1" type="ORF">J4Q44_G00073000</name>
</gene>
<evidence type="ECO:0000313" key="1">
    <source>
        <dbReference type="EMBL" id="KAK6322508.1"/>
    </source>
</evidence>
<proteinExistence type="predicted"/>